<gene>
    <name evidence="3" type="ORF">Plil01_000374200</name>
</gene>
<keyword evidence="2" id="KW-0472">Membrane</keyword>
<feature type="region of interest" description="Disordered" evidence="1">
    <location>
        <begin position="43"/>
        <end position="220"/>
    </location>
</feature>
<evidence type="ECO:0000256" key="1">
    <source>
        <dbReference type="SAM" id="MobiDB-lite"/>
    </source>
</evidence>
<keyword evidence="2" id="KW-1133">Transmembrane helix</keyword>
<evidence type="ECO:0000313" key="4">
    <source>
        <dbReference type="Proteomes" id="UP001165083"/>
    </source>
</evidence>
<dbReference type="EMBL" id="BSXW01000148">
    <property type="protein sequence ID" value="GMF13246.1"/>
    <property type="molecule type" value="Genomic_DNA"/>
</dbReference>
<feature type="compositionally biased region" description="Low complexity" evidence="1">
    <location>
        <begin position="169"/>
        <end position="183"/>
    </location>
</feature>
<feature type="compositionally biased region" description="Acidic residues" evidence="1">
    <location>
        <begin position="52"/>
        <end position="64"/>
    </location>
</feature>
<dbReference type="AlphaFoldDB" id="A0A9W6TJF4"/>
<evidence type="ECO:0000313" key="3">
    <source>
        <dbReference type="EMBL" id="GMF13246.1"/>
    </source>
</evidence>
<feature type="compositionally biased region" description="Polar residues" evidence="1">
    <location>
        <begin position="200"/>
        <end position="211"/>
    </location>
</feature>
<organism evidence="3 4">
    <name type="scientific">Phytophthora lilii</name>
    <dbReference type="NCBI Taxonomy" id="2077276"/>
    <lineage>
        <taxon>Eukaryota</taxon>
        <taxon>Sar</taxon>
        <taxon>Stramenopiles</taxon>
        <taxon>Oomycota</taxon>
        <taxon>Peronosporomycetes</taxon>
        <taxon>Peronosporales</taxon>
        <taxon>Peronosporaceae</taxon>
        <taxon>Phytophthora</taxon>
    </lineage>
</organism>
<dbReference type="OrthoDB" id="97490at2759"/>
<protein>
    <submittedName>
        <fullName evidence="3">Unnamed protein product</fullName>
    </submittedName>
</protein>
<feature type="compositionally biased region" description="Basic residues" evidence="1">
    <location>
        <begin position="151"/>
        <end position="162"/>
    </location>
</feature>
<feature type="compositionally biased region" description="Low complexity" evidence="1">
    <location>
        <begin position="87"/>
        <end position="107"/>
    </location>
</feature>
<feature type="compositionally biased region" description="Low complexity" evidence="1">
    <location>
        <begin position="65"/>
        <end position="78"/>
    </location>
</feature>
<keyword evidence="2" id="KW-0812">Transmembrane</keyword>
<sequence>MFAQKPFAIFSSTKRICWSFGRMAGGEEDPDAVLAFLLGAAPSLDAPAPADDMPEMEPATDSDVDASASATDWDALTSGESGDESASEPQATTEAAATAAKASQPETEVTDPSVEAVGEESCKEGIETKGNNNSEAEHEDDCTADSEAPQKQKREKKQKKLGGQRSGDVVTTTTTNVSSGAVVKATTTKARRGSGGSRTADINSPKKSLTVETKEKKDGRTDNMPTLEEFLFVACVATVLVAYLGACVYSFFHPLVVPLPDYKELYSAYDISNVSVHIVSPVDNALITPQGVTFEWKLANFPADALQQYGAEVFRYRVSLDDEVITSEVGFLALNDGGEDEATDSTADTVNRTVRFPIPLRKFTRDDDGPYKLHLEVTTPIPGLIGQLTTYEQIVYVRKPAAASPNDGVQLTITSPSEGAIFKLGQSIVLEYTAVNVEAMEVILDDSVYLRKAQVNDGNLLLRGLGVGRHTFEVRAVDDYSDVIKASSVLHVEIIESLDAKRA</sequence>
<proteinExistence type="predicted"/>
<keyword evidence="4" id="KW-1185">Reference proteome</keyword>
<evidence type="ECO:0000256" key="2">
    <source>
        <dbReference type="SAM" id="Phobius"/>
    </source>
</evidence>
<comment type="caution">
    <text evidence="3">The sequence shown here is derived from an EMBL/GenBank/DDBJ whole genome shotgun (WGS) entry which is preliminary data.</text>
</comment>
<dbReference type="Proteomes" id="UP001165083">
    <property type="component" value="Unassembled WGS sequence"/>
</dbReference>
<name>A0A9W6TJF4_9STRA</name>
<accession>A0A9W6TJF4</accession>
<reference evidence="3" key="1">
    <citation type="submission" date="2023-04" db="EMBL/GenBank/DDBJ databases">
        <title>Phytophthora lilii NBRC 32176.</title>
        <authorList>
            <person name="Ichikawa N."/>
            <person name="Sato H."/>
            <person name="Tonouchi N."/>
        </authorList>
    </citation>
    <scope>NUCLEOTIDE SEQUENCE</scope>
    <source>
        <strain evidence="3">NBRC 32176</strain>
    </source>
</reference>
<feature type="transmembrane region" description="Helical" evidence="2">
    <location>
        <begin position="230"/>
        <end position="252"/>
    </location>
</feature>